<keyword evidence="2" id="KW-0472">Membrane</keyword>
<evidence type="ECO:0000256" key="2">
    <source>
        <dbReference type="SAM" id="Phobius"/>
    </source>
</evidence>
<dbReference type="Proteomes" id="UP000825729">
    <property type="component" value="Unassembled WGS sequence"/>
</dbReference>
<evidence type="ECO:0000313" key="3">
    <source>
        <dbReference type="EMBL" id="KAG9448807.1"/>
    </source>
</evidence>
<feature type="region of interest" description="Disordered" evidence="1">
    <location>
        <begin position="70"/>
        <end position="129"/>
    </location>
</feature>
<proteinExistence type="predicted"/>
<keyword evidence="2" id="KW-1133">Transmembrane helix</keyword>
<organism evidence="3 4">
    <name type="scientific">Aristolochia fimbriata</name>
    <name type="common">White veined hardy Dutchman's pipe vine</name>
    <dbReference type="NCBI Taxonomy" id="158543"/>
    <lineage>
        <taxon>Eukaryota</taxon>
        <taxon>Viridiplantae</taxon>
        <taxon>Streptophyta</taxon>
        <taxon>Embryophyta</taxon>
        <taxon>Tracheophyta</taxon>
        <taxon>Spermatophyta</taxon>
        <taxon>Magnoliopsida</taxon>
        <taxon>Magnoliidae</taxon>
        <taxon>Piperales</taxon>
        <taxon>Aristolochiaceae</taxon>
        <taxon>Aristolochia</taxon>
    </lineage>
</organism>
<evidence type="ECO:0000256" key="1">
    <source>
        <dbReference type="SAM" id="MobiDB-lite"/>
    </source>
</evidence>
<feature type="compositionally biased region" description="Pro residues" evidence="1">
    <location>
        <begin position="116"/>
        <end position="129"/>
    </location>
</feature>
<dbReference type="EMBL" id="JAINDJ010000004">
    <property type="protein sequence ID" value="KAG9448807.1"/>
    <property type="molecule type" value="Genomic_DNA"/>
</dbReference>
<protein>
    <submittedName>
        <fullName evidence="3">Uncharacterized protein</fullName>
    </submittedName>
</protein>
<dbReference type="AlphaFoldDB" id="A0AAV7EIY0"/>
<reference evidence="3 4" key="1">
    <citation type="submission" date="2021-07" db="EMBL/GenBank/DDBJ databases">
        <title>The Aristolochia fimbriata genome: insights into angiosperm evolution, floral development and chemical biosynthesis.</title>
        <authorList>
            <person name="Jiao Y."/>
        </authorList>
    </citation>
    <scope>NUCLEOTIDE SEQUENCE [LARGE SCALE GENOMIC DNA]</scope>
    <source>
        <strain evidence="3">IBCAS-2021</strain>
        <tissue evidence="3">Leaf</tissue>
    </source>
</reference>
<gene>
    <name evidence="3" type="ORF">H6P81_008772</name>
</gene>
<comment type="caution">
    <text evidence="3">The sequence shown here is derived from an EMBL/GenBank/DDBJ whole genome shotgun (WGS) entry which is preliminary data.</text>
</comment>
<name>A0AAV7EIY0_ARIFI</name>
<keyword evidence="2" id="KW-0812">Transmembrane</keyword>
<keyword evidence="4" id="KW-1185">Reference proteome</keyword>
<sequence>MGSLRRGSGATFPTLLAAALLLLNNIASFLPILLLAESRVVLLSLHQFPSAASLDEGSIEILMERSRRHGRALLGSRTSRTSKPAPAGYPPQRLTPEPPGPPPESGMQPQAESDSRPPPPGPPPPPPPN</sequence>
<accession>A0AAV7EIY0</accession>
<feature type="transmembrane region" description="Helical" evidence="2">
    <location>
        <begin position="12"/>
        <end position="36"/>
    </location>
</feature>
<evidence type="ECO:0000313" key="4">
    <source>
        <dbReference type="Proteomes" id="UP000825729"/>
    </source>
</evidence>